<accession>A0ABW2TGB5</accession>
<proteinExistence type="inferred from homology"/>
<dbReference type="InterPro" id="IPR000667">
    <property type="entry name" value="Peptidase_S13"/>
</dbReference>
<dbReference type="EMBL" id="JBHTEY010000004">
    <property type="protein sequence ID" value="MFC7612541.1"/>
    <property type="molecule type" value="Genomic_DNA"/>
</dbReference>
<name>A0ABW2TGB5_9PSEU</name>
<gene>
    <name evidence="3" type="primary">dacB</name>
    <name evidence="3" type="ORF">ACFQV2_01585</name>
</gene>
<evidence type="ECO:0000313" key="4">
    <source>
        <dbReference type="Proteomes" id="UP001596512"/>
    </source>
</evidence>
<dbReference type="SUPFAM" id="SSF56601">
    <property type="entry name" value="beta-lactamase/transpeptidase-like"/>
    <property type="match status" value="1"/>
</dbReference>
<protein>
    <submittedName>
        <fullName evidence="3">D-alanyl-D-alanine carboxypeptidase/D-alanyl-D-alanine-endopeptidase</fullName>
        <ecNumber evidence="3">3.4.16.4</ecNumber>
    </submittedName>
</protein>
<dbReference type="NCBIfam" id="TIGR00666">
    <property type="entry name" value="PBP4"/>
    <property type="match status" value="1"/>
</dbReference>
<dbReference type="EC" id="3.4.16.4" evidence="3"/>
<reference evidence="4" key="1">
    <citation type="journal article" date="2019" name="Int. J. Syst. Evol. Microbiol.">
        <title>The Global Catalogue of Microorganisms (GCM) 10K type strain sequencing project: providing services to taxonomists for standard genome sequencing and annotation.</title>
        <authorList>
            <consortium name="The Broad Institute Genomics Platform"/>
            <consortium name="The Broad Institute Genome Sequencing Center for Infectious Disease"/>
            <person name="Wu L."/>
            <person name="Ma J."/>
        </authorList>
    </citation>
    <scope>NUCLEOTIDE SEQUENCE [LARGE SCALE GENOMIC DNA]</scope>
    <source>
        <strain evidence="4">JCM 17695</strain>
    </source>
</reference>
<dbReference type="PANTHER" id="PTHR30023">
    <property type="entry name" value="D-ALANYL-D-ALANINE CARBOXYPEPTIDASE"/>
    <property type="match status" value="1"/>
</dbReference>
<dbReference type="InterPro" id="IPR012338">
    <property type="entry name" value="Beta-lactam/transpept-like"/>
</dbReference>
<sequence>MAGPASSGALGTFSGVVIDPVTGETLYSERADSARVPASTAKILGSAAALLTLPHTEQLVTKVVRGDKPGTVVIVGGGDPSLSSLPKGKDSVYPGAAHLDDLVAQVKAKGPVDTVLVDLDRYAGDNFAPGWERVDIAAGHITPIVPAMLDGGRSDPTDATSPRAANPARAFAEEFARRIGAKVPANAATSAGADAEVLGEVKSAPVVELVDNVLQRSDNVLAETLIREVAIATGQEPSFEGATAAVIKVLQDNDFPVDGLVLKDGSGLSTLNKATPAVIAEILRVAAAPDGADPRTAKLRPLLAGLPVAGGSGTLEGRYQDGPASAGRGWVRAKTGTLPSVRANSLAGLVLDRDGRLLVFALMSDGPDTLAARKALDAVAAALRKCGCR</sequence>
<organism evidence="3 4">
    <name type="scientific">Actinokineospora soli</name>
    <dbReference type="NCBI Taxonomy" id="1048753"/>
    <lineage>
        <taxon>Bacteria</taxon>
        <taxon>Bacillati</taxon>
        <taxon>Actinomycetota</taxon>
        <taxon>Actinomycetes</taxon>
        <taxon>Pseudonocardiales</taxon>
        <taxon>Pseudonocardiaceae</taxon>
        <taxon>Actinokineospora</taxon>
    </lineage>
</organism>
<dbReference type="Proteomes" id="UP001596512">
    <property type="component" value="Unassembled WGS sequence"/>
</dbReference>
<evidence type="ECO:0000256" key="2">
    <source>
        <dbReference type="ARBA" id="ARBA00022801"/>
    </source>
</evidence>
<dbReference type="PANTHER" id="PTHR30023:SF0">
    <property type="entry name" value="PENICILLIN-SENSITIVE CARBOXYPEPTIDASE A"/>
    <property type="match status" value="1"/>
</dbReference>
<dbReference type="Gene3D" id="3.40.710.10">
    <property type="entry name" value="DD-peptidase/beta-lactamase superfamily"/>
    <property type="match status" value="2"/>
</dbReference>
<keyword evidence="2 3" id="KW-0378">Hydrolase</keyword>
<comment type="caution">
    <text evidence="3">The sequence shown here is derived from an EMBL/GenBank/DDBJ whole genome shotgun (WGS) entry which is preliminary data.</text>
</comment>
<dbReference type="GO" id="GO:0009002">
    <property type="term" value="F:serine-type D-Ala-D-Ala carboxypeptidase activity"/>
    <property type="evidence" value="ECO:0007669"/>
    <property type="project" value="UniProtKB-EC"/>
</dbReference>
<evidence type="ECO:0000256" key="1">
    <source>
        <dbReference type="ARBA" id="ARBA00006096"/>
    </source>
</evidence>
<evidence type="ECO:0000313" key="3">
    <source>
        <dbReference type="EMBL" id="MFC7612541.1"/>
    </source>
</evidence>
<comment type="similarity">
    <text evidence="1">Belongs to the peptidase S13 family.</text>
</comment>
<keyword evidence="3" id="KW-0645">Protease</keyword>
<keyword evidence="4" id="KW-1185">Reference proteome</keyword>
<dbReference type="Pfam" id="PF02113">
    <property type="entry name" value="Peptidase_S13"/>
    <property type="match status" value="2"/>
</dbReference>
<keyword evidence="3" id="KW-0121">Carboxypeptidase</keyword>
<dbReference type="PRINTS" id="PR00922">
    <property type="entry name" value="DADACBPTASE3"/>
</dbReference>